<dbReference type="STRING" id="914234.M2R4B2"/>
<dbReference type="Proteomes" id="UP000016930">
    <property type="component" value="Unassembled WGS sequence"/>
</dbReference>
<keyword evidence="3" id="KW-1185">Reference proteome</keyword>
<proteinExistence type="predicted"/>
<evidence type="ECO:0000313" key="2">
    <source>
        <dbReference type="EMBL" id="EMD33756.1"/>
    </source>
</evidence>
<dbReference type="EMBL" id="KB445805">
    <property type="protein sequence ID" value="EMD33756.1"/>
    <property type="molecule type" value="Genomic_DNA"/>
</dbReference>
<dbReference type="AlphaFoldDB" id="M2R4B2"/>
<feature type="region of interest" description="Disordered" evidence="1">
    <location>
        <begin position="1"/>
        <end position="24"/>
    </location>
</feature>
<name>M2R4B2_CERS8</name>
<evidence type="ECO:0000313" key="3">
    <source>
        <dbReference type="Proteomes" id="UP000016930"/>
    </source>
</evidence>
<accession>M2R4B2</accession>
<gene>
    <name evidence="2" type="ORF">CERSUDRAFT_117849</name>
</gene>
<reference evidence="2 3" key="1">
    <citation type="journal article" date="2012" name="Proc. Natl. Acad. Sci. U.S.A.">
        <title>Comparative genomics of Ceriporiopsis subvermispora and Phanerochaete chrysosporium provide insight into selective ligninolysis.</title>
        <authorList>
            <person name="Fernandez-Fueyo E."/>
            <person name="Ruiz-Duenas F.J."/>
            <person name="Ferreira P."/>
            <person name="Floudas D."/>
            <person name="Hibbett D.S."/>
            <person name="Canessa P."/>
            <person name="Larrondo L.F."/>
            <person name="James T.Y."/>
            <person name="Seelenfreund D."/>
            <person name="Lobos S."/>
            <person name="Polanco R."/>
            <person name="Tello M."/>
            <person name="Honda Y."/>
            <person name="Watanabe T."/>
            <person name="Watanabe T."/>
            <person name="Ryu J.S."/>
            <person name="Kubicek C.P."/>
            <person name="Schmoll M."/>
            <person name="Gaskell J."/>
            <person name="Hammel K.E."/>
            <person name="St John F.J."/>
            <person name="Vanden Wymelenberg A."/>
            <person name="Sabat G."/>
            <person name="Splinter BonDurant S."/>
            <person name="Syed K."/>
            <person name="Yadav J.S."/>
            <person name="Doddapaneni H."/>
            <person name="Subramanian V."/>
            <person name="Lavin J.L."/>
            <person name="Oguiza J.A."/>
            <person name="Perez G."/>
            <person name="Pisabarro A.G."/>
            <person name="Ramirez L."/>
            <person name="Santoyo F."/>
            <person name="Master E."/>
            <person name="Coutinho P.M."/>
            <person name="Henrissat B."/>
            <person name="Lombard V."/>
            <person name="Magnuson J.K."/>
            <person name="Kuees U."/>
            <person name="Hori C."/>
            <person name="Igarashi K."/>
            <person name="Samejima M."/>
            <person name="Held B.W."/>
            <person name="Barry K.W."/>
            <person name="LaButti K.M."/>
            <person name="Lapidus A."/>
            <person name="Lindquist E.A."/>
            <person name="Lucas S.M."/>
            <person name="Riley R."/>
            <person name="Salamov A.A."/>
            <person name="Hoffmeister D."/>
            <person name="Schwenk D."/>
            <person name="Hadar Y."/>
            <person name="Yarden O."/>
            <person name="de Vries R.P."/>
            <person name="Wiebenga A."/>
            <person name="Stenlid J."/>
            <person name="Eastwood D."/>
            <person name="Grigoriev I.V."/>
            <person name="Berka R.M."/>
            <person name="Blanchette R.A."/>
            <person name="Kersten P."/>
            <person name="Martinez A.T."/>
            <person name="Vicuna R."/>
            <person name="Cullen D."/>
        </authorList>
    </citation>
    <scope>NUCLEOTIDE SEQUENCE [LARGE SCALE GENOMIC DNA]</scope>
    <source>
        <strain evidence="2 3">B</strain>
    </source>
</reference>
<sequence length="318" mass="35705">MLMSREPFSAAMEQTNDPPPSYSISDSDFGKLKDAFRTLNADHKDIQQLFKSVDTELEGTQHIEQGLKQEWEELRKKYNRVFRKLQRNASRCVTFLNGYTEILVPTSISPIPFTQKQFMLNKFLETIPVHEEEAEELEACFDDIVHEIEAFQLKVASALRGKDEPTGAWARFWNGVGELCVSIWNAVYKLLVMILKCFGSLLSHIKAVKLSCFAISFSIELREYSTLASTPGKSDQAIAAEVKQDCKLLAEKLDGFKGAWHLAWLNCSNLKTYVQMAQTADSTPAASALSDTSLAKAAMVLVPLTECLRSYSEGKDPQ</sequence>
<protein>
    <submittedName>
        <fullName evidence="2">Uncharacterized protein</fullName>
    </submittedName>
</protein>
<dbReference type="HOGENOM" id="CLU_076158_0_0_1"/>
<organism evidence="2 3">
    <name type="scientific">Ceriporiopsis subvermispora (strain B)</name>
    <name type="common">White-rot fungus</name>
    <name type="synonym">Gelatoporia subvermispora</name>
    <dbReference type="NCBI Taxonomy" id="914234"/>
    <lineage>
        <taxon>Eukaryota</taxon>
        <taxon>Fungi</taxon>
        <taxon>Dikarya</taxon>
        <taxon>Basidiomycota</taxon>
        <taxon>Agaricomycotina</taxon>
        <taxon>Agaricomycetes</taxon>
        <taxon>Polyporales</taxon>
        <taxon>Gelatoporiaceae</taxon>
        <taxon>Gelatoporia</taxon>
    </lineage>
</organism>
<dbReference type="OrthoDB" id="2771500at2759"/>
<evidence type="ECO:0000256" key="1">
    <source>
        <dbReference type="SAM" id="MobiDB-lite"/>
    </source>
</evidence>